<accession>A0ABV4AKZ3</accession>
<evidence type="ECO:0000256" key="3">
    <source>
        <dbReference type="ARBA" id="ARBA00022643"/>
    </source>
</evidence>
<evidence type="ECO:0000256" key="1">
    <source>
        <dbReference type="ARBA" id="ARBA00006961"/>
    </source>
</evidence>
<dbReference type="EC" id="1.6.5.2" evidence="5"/>
<dbReference type="PANTHER" id="PTHR30546:SF23">
    <property type="entry name" value="FLAVOPROTEIN-LIKE PROTEIN YCP4-RELATED"/>
    <property type="match status" value="1"/>
</dbReference>
<feature type="domain" description="Flavodoxin-like" evidence="4">
    <location>
        <begin position="6"/>
        <end position="190"/>
    </location>
</feature>
<dbReference type="NCBIfam" id="NF002999">
    <property type="entry name" value="PRK03767.1"/>
    <property type="match status" value="1"/>
</dbReference>
<dbReference type="RefSeq" id="WP_369455681.1">
    <property type="nucleotide sequence ID" value="NZ_JBGCUO010000001.1"/>
</dbReference>
<dbReference type="InterPro" id="IPR029039">
    <property type="entry name" value="Flavoprotein-like_sf"/>
</dbReference>
<keyword evidence="3" id="KW-0288">FMN</keyword>
<dbReference type="InterPro" id="IPR008254">
    <property type="entry name" value="Flavodoxin/NO_synth"/>
</dbReference>
<comment type="caution">
    <text evidence="5">The sequence shown here is derived from an EMBL/GenBank/DDBJ whole genome shotgun (WGS) entry which is preliminary data.</text>
</comment>
<comment type="similarity">
    <text evidence="1">Belongs to the WrbA family.</text>
</comment>
<dbReference type="InterPro" id="IPR010089">
    <property type="entry name" value="Flavoprotein_WrbA-like"/>
</dbReference>
<dbReference type="Pfam" id="PF03358">
    <property type="entry name" value="FMN_red"/>
    <property type="match status" value="1"/>
</dbReference>
<organism evidence="5 6">
    <name type="scientific">Isoalcanivorax beigongshangi</name>
    <dbReference type="NCBI Taxonomy" id="3238810"/>
    <lineage>
        <taxon>Bacteria</taxon>
        <taxon>Pseudomonadati</taxon>
        <taxon>Pseudomonadota</taxon>
        <taxon>Gammaproteobacteria</taxon>
        <taxon>Oceanospirillales</taxon>
        <taxon>Alcanivoracaceae</taxon>
        <taxon>Isoalcanivorax</taxon>
    </lineage>
</organism>
<keyword evidence="2" id="KW-0285">Flavoprotein</keyword>
<evidence type="ECO:0000313" key="6">
    <source>
        <dbReference type="Proteomes" id="UP001562065"/>
    </source>
</evidence>
<gene>
    <name evidence="5" type="primary">wrbA</name>
    <name evidence="5" type="ORF">AB5I84_09840</name>
</gene>
<sequence length="200" mass="20935">MSSPYVLVLYYSRSGNVAALAQQLAHGIERAGVSARLRTVPPVAPQTEQTLPPVPDQGAPYCTLADLRDAAGLALGSPSRFGSIAAPLKYFLEQTSGEWLGGSLIGKPAALFTSSSSAHGGQEATLLSMMVPLLHHGMLITGVPYSEAGLMNTRAGGTPYGASHLAGLDNDRPLDEHETAVARTLGERLARTALALHSHR</sequence>
<dbReference type="PANTHER" id="PTHR30546">
    <property type="entry name" value="FLAVODOXIN-RELATED PROTEIN WRBA-RELATED"/>
    <property type="match status" value="1"/>
</dbReference>
<evidence type="ECO:0000313" key="5">
    <source>
        <dbReference type="EMBL" id="MEY1662446.1"/>
    </source>
</evidence>
<proteinExistence type="inferred from homology"/>
<evidence type="ECO:0000259" key="4">
    <source>
        <dbReference type="PROSITE" id="PS50902"/>
    </source>
</evidence>
<dbReference type="GO" id="GO:0003955">
    <property type="term" value="F:NAD(P)H dehydrogenase (quinone) activity"/>
    <property type="evidence" value="ECO:0007669"/>
    <property type="project" value="UniProtKB-EC"/>
</dbReference>
<dbReference type="Gene3D" id="3.40.50.360">
    <property type="match status" value="1"/>
</dbReference>
<keyword evidence="5" id="KW-0560">Oxidoreductase</keyword>
<dbReference type="PROSITE" id="PS50902">
    <property type="entry name" value="FLAVODOXIN_LIKE"/>
    <property type="match status" value="1"/>
</dbReference>
<dbReference type="Proteomes" id="UP001562065">
    <property type="component" value="Unassembled WGS sequence"/>
</dbReference>
<dbReference type="SUPFAM" id="SSF52218">
    <property type="entry name" value="Flavoproteins"/>
    <property type="match status" value="1"/>
</dbReference>
<keyword evidence="6" id="KW-1185">Reference proteome</keyword>
<dbReference type="NCBIfam" id="TIGR01755">
    <property type="entry name" value="flav_wrbA"/>
    <property type="match status" value="1"/>
</dbReference>
<evidence type="ECO:0000256" key="2">
    <source>
        <dbReference type="ARBA" id="ARBA00022630"/>
    </source>
</evidence>
<dbReference type="InterPro" id="IPR005025">
    <property type="entry name" value="FMN_Rdtase-like_dom"/>
</dbReference>
<name>A0ABV4AKZ3_9GAMM</name>
<dbReference type="EMBL" id="JBGCUO010000001">
    <property type="protein sequence ID" value="MEY1662446.1"/>
    <property type="molecule type" value="Genomic_DNA"/>
</dbReference>
<protein>
    <submittedName>
        <fullName evidence="5">NAD(P)H:quinone oxidoreductase</fullName>
        <ecNumber evidence="5">1.6.5.2</ecNumber>
    </submittedName>
</protein>
<reference evidence="5 6" key="1">
    <citation type="submission" date="2024-07" db="EMBL/GenBank/DDBJ databases">
        <authorList>
            <person name="Ren Q."/>
        </authorList>
    </citation>
    <scope>NUCLEOTIDE SEQUENCE [LARGE SCALE GENOMIC DNA]</scope>
    <source>
        <strain evidence="5 6">REN37</strain>
    </source>
</reference>